<dbReference type="EMBL" id="CAJNRD030001120">
    <property type="protein sequence ID" value="CAG5093280.1"/>
    <property type="molecule type" value="Genomic_DNA"/>
</dbReference>
<reference evidence="2" key="1">
    <citation type="submission" date="2021-04" db="EMBL/GenBank/DDBJ databases">
        <authorList>
            <person name="Chebbi M.A.C M."/>
        </authorList>
    </citation>
    <scope>NUCLEOTIDE SEQUENCE</scope>
</reference>
<dbReference type="PROSITE" id="PS51457">
    <property type="entry name" value="BEN"/>
    <property type="match status" value="1"/>
</dbReference>
<name>A0A8J2HEU5_COTCN</name>
<organism evidence="2 3">
    <name type="scientific">Cotesia congregata</name>
    <name type="common">Parasitoid wasp</name>
    <name type="synonym">Apanteles congregatus</name>
    <dbReference type="NCBI Taxonomy" id="51543"/>
    <lineage>
        <taxon>Eukaryota</taxon>
        <taxon>Metazoa</taxon>
        <taxon>Ecdysozoa</taxon>
        <taxon>Arthropoda</taxon>
        <taxon>Hexapoda</taxon>
        <taxon>Insecta</taxon>
        <taxon>Pterygota</taxon>
        <taxon>Neoptera</taxon>
        <taxon>Endopterygota</taxon>
        <taxon>Hymenoptera</taxon>
        <taxon>Apocrita</taxon>
        <taxon>Ichneumonoidea</taxon>
        <taxon>Braconidae</taxon>
        <taxon>Microgastrinae</taxon>
        <taxon>Cotesia</taxon>
    </lineage>
</organism>
<protein>
    <recommendedName>
        <fullName evidence="1">BEN domain-containing protein</fullName>
    </recommendedName>
</protein>
<dbReference type="Gene3D" id="1.10.10.2590">
    <property type="entry name" value="BEN domain"/>
    <property type="match status" value="1"/>
</dbReference>
<sequence>MMKDLFSEVRTIKESQAQILQRQLGNQNPQPDLNEQVEIGHPGSNVFVRRSQWDTANSRDTFQSMGVSLVKALFQEYVLLRSNFKRGASKIDNNAPQRPSSDKNILAAIKEAVKQKFPAEFKPTLFGMAVNNMMTDMRKKAQIAANIQDQEGAN</sequence>
<dbReference type="GO" id="GO:0003677">
    <property type="term" value="F:DNA binding"/>
    <property type="evidence" value="ECO:0007669"/>
    <property type="project" value="InterPro"/>
</dbReference>
<evidence type="ECO:0000313" key="3">
    <source>
        <dbReference type="Proteomes" id="UP000786811"/>
    </source>
</evidence>
<dbReference type="OrthoDB" id="7701457at2759"/>
<feature type="domain" description="BEN" evidence="1">
    <location>
        <begin position="43"/>
        <end position="141"/>
    </location>
</feature>
<dbReference type="AlphaFoldDB" id="A0A8J2HEU5"/>
<dbReference type="Proteomes" id="UP000786811">
    <property type="component" value="Unassembled WGS sequence"/>
</dbReference>
<dbReference type="InterPro" id="IPR018379">
    <property type="entry name" value="BEN_domain"/>
</dbReference>
<evidence type="ECO:0000313" key="2">
    <source>
        <dbReference type="EMBL" id="CAG5093280.1"/>
    </source>
</evidence>
<comment type="caution">
    <text evidence="2">The sequence shown here is derived from an EMBL/GenBank/DDBJ whole genome shotgun (WGS) entry which is preliminary data.</text>
</comment>
<proteinExistence type="predicted"/>
<accession>A0A8J2HEU5</accession>
<evidence type="ECO:0000259" key="1">
    <source>
        <dbReference type="PROSITE" id="PS51457"/>
    </source>
</evidence>
<keyword evidence="3" id="KW-1185">Reference proteome</keyword>
<gene>
    <name evidence="2" type="ORF">HICCMSTLAB_LOCUS6721</name>
</gene>